<dbReference type="OrthoDB" id="6782434at2759"/>
<keyword evidence="2" id="KW-1185">Reference proteome</keyword>
<organism evidence="1 2">
    <name type="scientific">Dissostichus mawsoni</name>
    <name type="common">Antarctic cod</name>
    <dbReference type="NCBI Taxonomy" id="36200"/>
    <lineage>
        <taxon>Eukaryota</taxon>
        <taxon>Metazoa</taxon>
        <taxon>Chordata</taxon>
        <taxon>Craniata</taxon>
        <taxon>Vertebrata</taxon>
        <taxon>Euteleostomi</taxon>
        <taxon>Actinopterygii</taxon>
        <taxon>Neopterygii</taxon>
        <taxon>Teleostei</taxon>
        <taxon>Neoteleostei</taxon>
        <taxon>Acanthomorphata</taxon>
        <taxon>Eupercaria</taxon>
        <taxon>Perciformes</taxon>
        <taxon>Notothenioidei</taxon>
        <taxon>Nototheniidae</taxon>
        <taxon>Dissostichus</taxon>
    </lineage>
</organism>
<dbReference type="PANTHER" id="PTHR37162:SF10">
    <property type="entry name" value="DUF4371 DOMAIN-CONTAINING PROTEIN"/>
    <property type="match status" value="1"/>
</dbReference>
<protein>
    <recommendedName>
        <fullName evidence="3">Transposase</fullName>
    </recommendedName>
</protein>
<reference evidence="1 2" key="1">
    <citation type="submission" date="2020-03" db="EMBL/GenBank/DDBJ databases">
        <title>Dissostichus mawsoni Genome sequencing and assembly.</title>
        <authorList>
            <person name="Park H."/>
        </authorList>
    </citation>
    <scope>NUCLEOTIDE SEQUENCE [LARGE SCALE GENOMIC DNA]</scope>
    <source>
        <strain evidence="1">DM0001</strain>
        <tissue evidence="1">Muscle</tissue>
    </source>
</reference>
<evidence type="ECO:0008006" key="3">
    <source>
        <dbReference type="Google" id="ProtNLM"/>
    </source>
</evidence>
<proteinExistence type="predicted"/>
<gene>
    <name evidence="1" type="ORF">F7725_009951</name>
</gene>
<evidence type="ECO:0000313" key="1">
    <source>
        <dbReference type="EMBL" id="KAF3838183.1"/>
    </source>
</evidence>
<name>A0A7J5XMV6_DISMA</name>
<sequence>MVIEHNLPLARNDHYSKLVSRMFPDSEIARQYACGRTKATHIAYSVASHSVDRLKKAVGLKKAPYSLATDGSSDEEDKFFPVLITHVDEETGRITT</sequence>
<dbReference type="PANTHER" id="PTHR37162">
    <property type="entry name" value="HAT FAMILY DIMERISATION DOMAINCONTAINING PROTEIN-RELATED"/>
    <property type="match status" value="1"/>
</dbReference>
<comment type="caution">
    <text evidence="1">The sequence shown here is derived from an EMBL/GenBank/DDBJ whole genome shotgun (WGS) entry which is preliminary data.</text>
</comment>
<dbReference type="EMBL" id="JAAKFY010000022">
    <property type="protein sequence ID" value="KAF3838183.1"/>
    <property type="molecule type" value="Genomic_DNA"/>
</dbReference>
<dbReference type="Proteomes" id="UP000518266">
    <property type="component" value="Unassembled WGS sequence"/>
</dbReference>
<evidence type="ECO:0000313" key="2">
    <source>
        <dbReference type="Proteomes" id="UP000518266"/>
    </source>
</evidence>
<accession>A0A7J5XMV6</accession>
<dbReference type="AlphaFoldDB" id="A0A7J5XMV6"/>